<sequence>MYSNYNKIPFWNVYEIWEYHQIQKDQKANRESQNKLKEEISNEENNLVQMVQIQDVLYILIQDEQNYLYQYNTNTNTLKFVTQIDEKFKIRKMISDGTQYLYFFSLNCQNSYFSNYRYTLYRFNTQKEIFDEVNAGGIPPKERECLNSVFHNNKIYVFGSDSTFSQGETQDSQLKQQFQQQKNIYVFDLIQEEWVSKEVSEIEIPKLCSERYCNFAENLFYLEKSLNMTVVKRNLESLQGQKHVFGYLKNRKIQDQGLLCASDNHLYIYDIDSLYKIENIAYQANENQNTIELADQKQLQLIRLNQGVILTECMRSDIHLKGFRVLNGILYSLVQIKNKIALLSISQTDLKDLNEEAYLLKQNSNLLQAHSDQNQINQNIIQQIQEEQQNRQNELQKQFNGQITIEQILQEQQKNQKISNKNVANSKNRKINQSYYGQSLEEDDISVELINYFNQPTYSDLRFKFENNNDMYCNKQLLSYYSKYFRKHLSDPDLLIVKINDVSFTAFQLLIQQFYYQFTNDMSVYDYNTIIDLFNMANKFSIPILQEKCESLITISENNFKQIIPLIKKVSTYSLKEKCIEFMKRNKQFLNSEYMKSFEKSDLILLLTWLNNKQCQHKKTIKIQSELKSNYQYNYSNVANAKGVIGHSATSSQDLQLTSNKNQQIEGGQQSQQNLAKSQNNQETQETFNCNKYKNFSGIIKDGALDIHICLNCKMVLNYE</sequence>
<dbReference type="HOGENOM" id="CLU_435827_0_0_1"/>
<dbReference type="Gene3D" id="2.120.10.80">
    <property type="entry name" value="Kelch-type beta propeller"/>
    <property type="match status" value="1"/>
</dbReference>
<dbReference type="InParanoid" id="Q22GH3"/>
<dbReference type="SMART" id="SM00225">
    <property type="entry name" value="BTB"/>
    <property type="match status" value="1"/>
</dbReference>
<dbReference type="SUPFAM" id="SSF54695">
    <property type="entry name" value="POZ domain"/>
    <property type="match status" value="1"/>
</dbReference>
<accession>Q22GH3</accession>
<evidence type="ECO:0000256" key="1">
    <source>
        <dbReference type="ARBA" id="ARBA00022441"/>
    </source>
</evidence>
<keyword evidence="5" id="KW-1185">Reference proteome</keyword>
<dbReference type="Pfam" id="PF00651">
    <property type="entry name" value="BTB"/>
    <property type="match status" value="1"/>
</dbReference>
<evidence type="ECO:0000313" key="5">
    <source>
        <dbReference type="Proteomes" id="UP000009168"/>
    </source>
</evidence>
<name>Q22GH3_TETTS</name>
<evidence type="ECO:0000313" key="4">
    <source>
        <dbReference type="EMBL" id="EAR84358.2"/>
    </source>
</evidence>
<dbReference type="Proteomes" id="UP000009168">
    <property type="component" value="Unassembled WGS sequence"/>
</dbReference>
<evidence type="ECO:0000256" key="2">
    <source>
        <dbReference type="ARBA" id="ARBA00022737"/>
    </source>
</evidence>
<dbReference type="Gene3D" id="3.30.710.10">
    <property type="entry name" value="Potassium Channel Kv1.1, Chain A"/>
    <property type="match status" value="1"/>
</dbReference>
<proteinExistence type="predicted"/>
<dbReference type="EMBL" id="GG662460">
    <property type="protein sequence ID" value="EAR84358.2"/>
    <property type="molecule type" value="Genomic_DNA"/>
</dbReference>
<dbReference type="GeneID" id="7823596"/>
<organism evidence="4 5">
    <name type="scientific">Tetrahymena thermophila (strain SB210)</name>
    <dbReference type="NCBI Taxonomy" id="312017"/>
    <lineage>
        <taxon>Eukaryota</taxon>
        <taxon>Sar</taxon>
        <taxon>Alveolata</taxon>
        <taxon>Ciliophora</taxon>
        <taxon>Intramacronucleata</taxon>
        <taxon>Oligohymenophorea</taxon>
        <taxon>Hymenostomatida</taxon>
        <taxon>Tetrahymenina</taxon>
        <taxon>Tetrahymenidae</taxon>
        <taxon>Tetrahymena</taxon>
    </lineage>
</organism>
<gene>
    <name evidence="4" type="ORF">TTHERM_00703500</name>
</gene>
<dbReference type="InterPro" id="IPR015915">
    <property type="entry name" value="Kelch-typ_b-propeller"/>
</dbReference>
<reference evidence="5" key="1">
    <citation type="journal article" date="2006" name="PLoS Biol.">
        <title>Macronuclear genome sequence of the ciliate Tetrahymena thermophila, a model eukaryote.</title>
        <authorList>
            <person name="Eisen J.A."/>
            <person name="Coyne R.S."/>
            <person name="Wu M."/>
            <person name="Wu D."/>
            <person name="Thiagarajan M."/>
            <person name="Wortman J.R."/>
            <person name="Badger J.H."/>
            <person name="Ren Q."/>
            <person name="Amedeo P."/>
            <person name="Jones K.M."/>
            <person name="Tallon L.J."/>
            <person name="Delcher A.L."/>
            <person name="Salzberg S.L."/>
            <person name="Silva J.C."/>
            <person name="Haas B.J."/>
            <person name="Majoros W.H."/>
            <person name="Farzad M."/>
            <person name="Carlton J.M."/>
            <person name="Smith R.K. Jr."/>
            <person name="Garg J."/>
            <person name="Pearlman R.E."/>
            <person name="Karrer K.M."/>
            <person name="Sun L."/>
            <person name="Manning G."/>
            <person name="Elde N.C."/>
            <person name="Turkewitz A.P."/>
            <person name="Asai D.J."/>
            <person name="Wilkes D.E."/>
            <person name="Wang Y."/>
            <person name="Cai H."/>
            <person name="Collins K."/>
            <person name="Stewart B.A."/>
            <person name="Lee S.R."/>
            <person name="Wilamowska K."/>
            <person name="Weinberg Z."/>
            <person name="Ruzzo W.L."/>
            <person name="Wloga D."/>
            <person name="Gaertig J."/>
            <person name="Frankel J."/>
            <person name="Tsao C.-C."/>
            <person name="Gorovsky M.A."/>
            <person name="Keeling P.J."/>
            <person name="Waller R.F."/>
            <person name="Patron N.J."/>
            <person name="Cherry J.M."/>
            <person name="Stover N.A."/>
            <person name="Krieger C.J."/>
            <person name="del Toro C."/>
            <person name="Ryder H.F."/>
            <person name="Williamson S.C."/>
            <person name="Barbeau R.A."/>
            <person name="Hamilton E.P."/>
            <person name="Orias E."/>
        </authorList>
    </citation>
    <scope>NUCLEOTIDE SEQUENCE [LARGE SCALE GENOMIC DNA]</scope>
    <source>
        <strain evidence="5">SB210</strain>
    </source>
</reference>
<keyword evidence="2" id="KW-0677">Repeat</keyword>
<dbReference type="PROSITE" id="PS50097">
    <property type="entry name" value="BTB"/>
    <property type="match status" value="1"/>
</dbReference>
<dbReference type="RefSeq" id="XP_001032021.2">
    <property type="nucleotide sequence ID" value="XM_001032021.2"/>
</dbReference>
<dbReference type="AlphaFoldDB" id="Q22GH3"/>
<dbReference type="SUPFAM" id="SSF50965">
    <property type="entry name" value="Galactose oxidase, central domain"/>
    <property type="match status" value="1"/>
</dbReference>
<dbReference type="InterPro" id="IPR000210">
    <property type="entry name" value="BTB/POZ_dom"/>
</dbReference>
<dbReference type="InterPro" id="IPR011333">
    <property type="entry name" value="SKP1/BTB/POZ_sf"/>
</dbReference>
<dbReference type="KEGG" id="tet:TTHERM_00703500"/>
<protein>
    <submittedName>
        <fullName evidence="4">BTB/POZ domain protein</fullName>
    </submittedName>
</protein>
<feature type="domain" description="BTB" evidence="3">
    <location>
        <begin position="459"/>
        <end position="515"/>
    </location>
</feature>
<dbReference type="InterPro" id="IPR011043">
    <property type="entry name" value="Gal_Oxase/kelch_b-propeller"/>
</dbReference>
<evidence type="ECO:0000259" key="3">
    <source>
        <dbReference type="PROSITE" id="PS50097"/>
    </source>
</evidence>
<keyword evidence="1" id="KW-0880">Kelch repeat</keyword>